<evidence type="ECO:0000313" key="1">
    <source>
        <dbReference type="EMBL" id="EQD53616.1"/>
    </source>
</evidence>
<comment type="caution">
    <text evidence="1">The sequence shown here is derived from an EMBL/GenBank/DDBJ whole genome shotgun (WGS) entry which is preliminary data.</text>
</comment>
<reference evidence="1" key="2">
    <citation type="journal article" date="2014" name="ISME J.">
        <title>Microbial stratification in low pH oxic and suboxic macroscopic growths along an acid mine drainage.</title>
        <authorList>
            <person name="Mendez-Garcia C."/>
            <person name="Mesa V."/>
            <person name="Sprenger R.R."/>
            <person name="Richter M."/>
            <person name="Diez M.S."/>
            <person name="Solano J."/>
            <person name="Bargiela R."/>
            <person name="Golyshina O.V."/>
            <person name="Manteca A."/>
            <person name="Ramos J.L."/>
            <person name="Gallego J.R."/>
            <person name="Llorente I."/>
            <person name="Martins Dos Santos V.A."/>
            <person name="Jensen O.N."/>
            <person name="Pelaez A.I."/>
            <person name="Sanchez J."/>
            <person name="Ferrer M."/>
        </authorList>
    </citation>
    <scope>NUCLEOTIDE SEQUENCE</scope>
</reference>
<protein>
    <submittedName>
        <fullName evidence="1">Uncharacterized protein</fullName>
    </submittedName>
</protein>
<gene>
    <name evidence="1" type="ORF">B1B_10138</name>
</gene>
<dbReference type="CDD" id="cd00090">
    <property type="entry name" value="HTH_ARSR"/>
    <property type="match status" value="1"/>
</dbReference>
<proteinExistence type="predicted"/>
<dbReference type="AlphaFoldDB" id="T0ZZE1"/>
<name>T0ZZE1_9ZZZZ</name>
<accession>T0ZZE1</accession>
<dbReference type="InterPro" id="IPR036390">
    <property type="entry name" value="WH_DNA-bd_sf"/>
</dbReference>
<dbReference type="Pfam" id="PF25212">
    <property type="entry name" value="HVO_A0114"/>
    <property type="match status" value="1"/>
</dbReference>
<dbReference type="SUPFAM" id="SSF46785">
    <property type="entry name" value="Winged helix' DNA-binding domain"/>
    <property type="match status" value="1"/>
</dbReference>
<dbReference type="EMBL" id="AUZY01006670">
    <property type="protein sequence ID" value="EQD53616.1"/>
    <property type="molecule type" value="Genomic_DNA"/>
</dbReference>
<dbReference type="InterPro" id="IPR036388">
    <property type="entry name" value="WH-like_DNA-bd_sf"/>
</dbReference>
<organism evidence="1">
    <name type="scientific">mine drainage metagenome</name>
    <dbReference type="NCBI Taxonomy" id="410659"/>
    <lineage>
        <taxon>unclassified sequences</taxon>
        <taxon>metagenomes</taxon>
        <taxon>ecological metagenomes</taxon>
    </lineage>
</organism>
<dbReference type="Gene3D" id="1.10.10.10">
    <property type="entry name" value="Winged helix-like DNA-binding domain superfamily/Winged helix DNA-binding domain"/>
    <property type="match status" value="1"/>
</dbReference>
<reference evidence="1" key="1">
    <citation type="submission" date="2013-08" db="EMBL/GenBank/DDBJ databases">
        <authorList>
            <person name="Mendez C."/>
            <person name="Richter M."/>
            <person name="Ferrer M."/>
            <person name="Sanchez J."/>
        </authorList>
    </citation>
    <scope>NUCLEOTIDE SEQUENCE</scope>
</reference>
<dbReference type="InterPro" id="IPR011991">
    <property type="entry name" value="ArsR-like_HTH"/>
</dbReference>
<sequence>MDGFEEVMAMLLHVSDEKMFFKSGKRIARLADTGKLITEEKTISFEDPADLLQVLTTARLAIMRVVLERPRSITEVAECLGRDRSAVKRDVALLAEAGLVVVEDKPLPGHGRKKEVRSAAGTLRLEAVLA</sequence>